<dbReference type="GO" id="GO:0005261">
    <property type="term" value="F:monoatomic cation channel activity"/>
    <property type="evidence" value="ECO:0007669"/>
    <property type="project" value="TreeGrafter"/>
</dbReference>
<comment type="caution">
    <text evidence="4">The sequence shown here is derived from an EMBL/GenBank/DDBJ whole genome shotgun (WGS) entry which is preliminary data.</text>
</comment>
<dbReference type="Proteomes" id="UP000886523">
    <property type="component" value="Unassembled WGS sequence"/>
</dbReference>
<feature type="compositionally biased region" description="Polar residues" evidence="1">
    <location>
        <begin position="141"/>
        <end position="165"/>
    </location>
</feature>
<evidence type="ECO:0000259" key="3">
    <source>
        <dbReference type="Pfam" id="PF20262"/>
    </source>
</evidence>
<feature type="compositionally biased region" description="Polar residues" evidence="1">
    <location>
        <begin position="2227"/>
        <end position="2238"/>
    </location>
</feature>
<dbReference type="Pfam" id="PF19424">
    <property type="entry name" value="UNC80"/>
    <property type="match status" value="1"/>
</dbReference>
<dbReference type="GO" id="GO:0055080">
    <property type="term" value="P:monoatomic cation homeostasis"/>
    <property type="evidence" value="ECO:0007669"/>
    <property type="project" value="TreeGrafter"/>
</dbReference>
<dbReference type="PANTHER" id="PTHR31781:SF1">
    <property type="entry name" value="PROTEIN UNC-80 HOMOLOG"/>
    <property type="match status" value="1"/>
</dbReference>
<name>A0A9P6AIH4_9AGAM</name>
<dbReference type="PANTHER" id="PTHR31781">
    <property type="entry name" value="UNC80"/>
    <property type="match status" value="1"/>
</dbReference>
<keyword evidence="5" id="KW-1185">Reference proteome</keyword>
<dbReference type="InterPro" id="IPR016024">
    <property type="entry name" value="ARM-type_fold"/>
</dbReference>
<dbReference type="GO" id="GO:0034703">
    <property type="term" value="C:cation channel complex"/>
    <property type="evidence" value="ECO:0007669"/>
    <property type="project" value="TreeGrafter"/>
</dbReference>
<feature type="domain" description="Protein UNC80 central region" evidence="2">
    <location>
        <begin position="1004"/>
        <end position="1093"/>
    </location>
</feature>
<feature type="region of interest" description="Disordered" evidence="1">
    <location>
        <begin position="1"/>
        <end position="96"/>
    </location>
</feature>
<dbReference type="InterPro" id="IPR046460">
    <property type="entry name" value="UNC80_C"/>
</dbReference>
<feature type="region of interest" description="Disordered" evidence="1">
    <location>
        <begin position="2221"/>
        <end position="2260"/>
    </location>
</feature>
<sequence length="2372" mass="261570">MPTSPPAKHPLGGRPLKRPTKSPSSTAPRDGDSAPGGTMVTQSNNDVSPLIVSPVSSYPDKKQQRGTSPPGISPDTTNTRKSTSSRDPRSDDETPSWIKSCCVCTPLKSHTIDSTYSFTTLDGFSPKLGSQPLYEEPEEMTASSVSSPAFTSLETTPPITRTASAVQREAIPSASIGKIPNAPRAHWEHVREAFLPSSVPVSPTKPENVDSLQSPALKTQPHTPSTPSLTSPGNQQKPSRFARFGFRTAVEQARALALSDAARTFRDDIDRATRVARSFSAGLEGFDSHSGSSTTFQLSQIGNQAQGSTNSITSGGFPRFGRLRRTPSLQSMATTITGSPQTHRFSQLQVTLNYYAGSSPYLPKQTQVLSVLLAPFLGNYTSVRRAEDARSSAIDVFEFIVGTWKSQNIESEFERFSWCVRAAMHSIDVPRQCSRLLRHLSYLLPSPSAHGPSLSPAVLQSLLQQLLLLQCSLNPHYPSLPDPQLQALVLRVRSSEYGRIDEGSLRAEYGCEMEVSDDRDGLLLAVLGEAVTRMLRVGSPDCRTWILHTALESFWPVPNLSCPFSGLQSRIAFRRVAAYTDFVVEFLTARNPDGDYAFSRSDADLILSMVQSRIIPEASLYHGSNLENAKSMAPRIILRLLVAANVAGTAASIIISWQSVGSDWTPVLERELQEMIEKDDVGRLLTTVTAAYRNTTGDCRNYLMSLVLPHLFKRLVRDPIPPTESLNSFLKAISQSHPQLFFKPLFDCAKASQDIKVVEYLCVLAALTRHIPDLLIQNAEMVSIALMGGVGAKIGKAKEKEGSSPTWGRARIGQCVIMVELLFKLDQLVREKPNSLANPASSHASALHFFNDLETKLSILISAREQTSLIPYSQRILLVTLFRRIRLFTTSQKSCHWLPCIVNWASQGHPGAYIVPLASQSNPFLDNISNANLVTEDVLEEAQFTLSKVGMIYASGSSSRRNSRPTSFIIPFPTGNTSDFDNTDITSWDGREAVRASIPPHIMTAILPLLVLVSAQLEDGDYRHLAPALWAHHLESDDKVAAAAACFLFMQCSEKIKTQTVRLIQDDLHSSLSEVRLRALQRLSVLYSRRHQISSQTYLPDRNHRRPFKLAGKPLSFVATDVGAPKYVPDEPRENALALLGASLPAEIRRKLMELNWVKSTEEREDDGVQWNQLPLSVLPRLTLDIAENEQLQPIPTAVELGASPKFSGRANKLSRSPSSVGGYSAVRRRVIFPPALTEVFSALTRLTAAQDVVIAHAAQNILFVAVRDDPALVSRPMLEALQDPFRDPYDGVLSIHTLLHLQAVLPPTLSHHVFNHFTGYIKALSRARDTDNKDSLVQFATVLPTLSRLATHVRDLSVRDFRRNKVDGLLLPTFDLWFSSTLPSGIVFPQAPSATEPQDGPPISLLHLTSIRTAQNMLLYRLLKRYPKEVRAIRNNLNTLQLPSIDSRGPQVPLGLSDFVPVDQVPSATSRNDEEDKLRRRSLTLSRSYLLLVTQLFRSLSRNVSDRAELAKLLDGVNLILVVHGSDLVIVAHALVAFMTASSRFRRFFSSNSGFLLMMPAVIKVYCEARPHDGIRSAVEYAIHRFFALHDKAFVFQTLDVISQILVHPKLRSPSARASFAEATFSIFDTLHNPFPSTAPDSAGIHNSSEIQEREALMTMLSETPEVLLDPSSHQSAESGDIALLSLTSLMDKWRGRRFLLDDTARLLLTIIAHSPGLKRSENFLRLLACWARHLHNGSTSARSVLQLGVEALSTAIFSKAVPRPRPPEETNNATAGTSDAPLPLDSNTFFNPHLLTDFTTMRQEYILLLIEFCQAGGRLTLPGVQRAFSIVNSMLRDQGVAVGELASDFVNELSQRFLVRDGRPPLKQVVAFLGETAPLLRSYGSILNLSRAIETVTALVKDPSLHGERDFTQMVVSRFCGPALDACTAAAARKALLKYPARVPLASLLAAAVSLQDMDVIGLIEGQQPSAQFFAGLILPLCLEMQSSSEMSLSHRSSREYQAHAWVRLLAYTMDACSRHNTLDASSKKHTPFLVQTESRASGEDSSLSAERSTGSLVAVSLQIVKVIVIRAGDDITMVLPDIWSRLAQFLQRILHEGDLGLSNLHKSQTSLPSPLVSPSSPPFSPDGASRSSVSSDPQGSSSDLHQQHVRVVDYLLLSIVEFIILFRSPLLIQMRLWIQERLVRLSPMDSPQSTTRPNSRVLYPRDWRRTSSIFSKIRQRHGSHSPSASPTQANQEFWVPSDDKNDGPRAGYTMAASRPPSIEPLRPILHLGPMTIPSTPSSRSVDSDLSRHISHSNSIALPELVVASINRMHATQAWFGYGNEEVNLRAWNRIAGLENVRDETRLIVHEFKEIFYPAASGSFVPPDTV</sequence>
<dbReference type="Pfam" id="PF20262">
    <property type="entry name" value="UNC80_C"/>
    <property type="match status" value="1"/>
</dbReference>
<gene>
    <name evidence="4" type="ORF">BS47DRAFT_1489338</name>
</gene>
<evidence type="ECO:0000256" key="1">
    <source>
        <dbReference type="SAM" id="MobiDB-lite"/>
    </source>
</evidence>
<dbReference type="InterPro" id="IPR045852">
    <property type="entry name" value="UNC80_central"/>
</dbReference>
<evidence type="ECO:0000259" key="2">
    <source>
        <dbReference type="Pfam" id="PF19424"/>
    </source>
</evidence>
<feature type="region of interest" description="Disordered" evidence="1">
    <location>
        <begin position="198"/>
        <end position="239"/>
    </location>
</feature>
<evidence type="ECO:0000313" key="4">
    <source>
        <dbReference type="EMBL" id="KAF9506487.1"/>
    </source>
</evidence>
<feature type="region of interest" description="Disordered" evidence="1">
    <location>
        <begin position="129"/>
        <end position="168"/>
    </location>
</feature>
<feature type="compositionally biased region" description="Low complexity" evidence="1">
    <location>
        <begin position="2132"/>
        <end position="2145"/>
    </location>
</feature>
<dbReference type="EMBL" id="MU129109">
    <property type="protein sequence ID" value="KAF9506487.1"/>
    <property type="molecule type" value="Genomic_DNA"/>
</dbReference>
<accession>A0A9P6AIH4</accession>
<proteinExistence type="predicted"/>
<feature type="compositionally biased region" description="Low complexity" evidence="1">
    <location>
        <begin position="223"/>
        <end position="232"/>
    </location>
</feature>
<feature type="region of interest" description="Disordered" evidence="1">
    <location>
        <begin position="2113"/>
        <end position="2147"/>
    </location>
</feature>
<reference evidence="4" key="1">
    <citation type="journal article" date="2020" name="Nat. Commun.">
        <title>Large-scale genome sequencing of mycorrhizal fungi provides insights into the early evolution of symbiotic traits.</title>
        <authorList>
            <person name="Miyauchi S."/>
            <person name="Kiss E."/>
            <person name="Kuo A."/>
            <person name="Drula E."/>
            <person name="Kohler A."/>
            <person name="Sanchez-Garcia M."/>
            <person name="Morin E."/>
            <person name="Andreopoulos B."/>
            <person name="Barry K.W."/>
            <person name="Bonito G."/>
            <person name="Buee M."/>
            <person name="Carver A."/>
            <person name="Chen C."/>
            <person name="Cichocki N."/>
            <person name="Clum A."/>
            <person name="Culley D."/>
            <person name="Crous P.W."/>
            <person name="Fauchery L."/>
            <person name="Girlanda M."/>
            <person name="Hayes R.D."/>
            <person name="Keri Z."/>
            <person name="LaButti K."/>
            <person name="Lipzen A."/>
            <person name="Lombard V."/>
            <person name="Magnuson J."/>
            <person name="Maillard F."/>
            <person name="Murat C."/>
            <person name="Nolan M."/>
            <person name="Ohm R.A."/>
            <person name="Pangilinan J."/>
            <person name="Pereira M.F."/>
            <person name="Perotto S."/>
            <person name="Peter M."/>
            <person name="Pfister S."/>
            <person name="Riley R."/>
            <person name="Sitrit Y."/>
            <person name="Stielow J.B."/>
            <person name="Szollosi G."/>
            <person name="Zifcakova L."/>
            <person name="Stursova M."/>
            <person name="Spatafora J.W."/>
            <person name="Tedersoo L."/>
            <person name="Vaario L.M."/>
            <person name="Yamada A."/>
            <person name="Yan M."/>
            <person name="Wang P."/>
            <person name="Xu J."/>
            <person name="Bruns T."/>
            <person name="Baldrian P."/>
            <person name="Vilgalys R."/>
            <person name="Dunand C."/>
            <person name="Henrissat B."/>
            <person name="Grigoriev I.V."/>
            <person name="Hibbett D."/>
            <person name="Nagy L.G."/>
            <person name="Martin F.M."/>
        </authorList>
    </citation>
    <scope>NUCLEOTIDE SEQUENCE</scope>
    <source>
        <strain evidence="4">UP504</strain>
    </source>
</reference>
<evidence type="ECO:0000313" key="5">
    <source>
        <dbReference type="Proteomes" id="UP000886523"/>
    </source>
</evidence>
<dbReference type="OrthoDB" id="5584001at2759"/>
<dbReference type="SUPFAM" id="SSF48371">
    <property type="entry name" value="ARM repeat"/>
    <property type="match status" value="1"/>
</dbReference>
<feature type="domain" description="Protein UNC80 C-terminal" evidence="3">
    <location>
        <begin position="1490"/>
        <end position="1632"/>
    </location>
</feature>
<feature type="compositionally biased region" description="Polar residues" evidence="1">
    <location>
        <begin position="210"/>
        <end position="222"/>
    </location>
</feature>
<protein>
    <submittedName>
        <fullName evidence="4">Uncharacterized protein</fullName>
    </submittedName>
</protein>
<organism evidence="4 5">
    <name type="scientific">Hydnum rufescens UP504</name>
    <dbReference type="NCBI Taxonomy" id="1448309"/>
    <lineage>
        <taxon>Eukaryota</taxon>
        <taxon>Fungi</taxon>
        <taxon>Dikarya</taxon>
        <taxon>Basidiomycota</taxon>
        <taxon>Agaricomycotina</taxon>
        <taxon>Agaricomycetes</taxon>
        <taxon>Cantharellales</taxon>
        <taxon>Hydnaceae</taxon>
        <taxon>Hydnum</taxon>
    </lineage>
</organism>